<dbReference type="STRING" id="197221.gene:10747931"/>
<dbReference type="PATRIC" id="fig|197221.4.peg.1401"/>
<dbReference type="EnsemblBacteria" id="BAC08885">
    <property type="protein sequence ID" value="BAC08885"/>
    <property type="gene ID" value="BAC08885"/>
</dbReference>
<dbReference type="AlphaFoldDB" id="Q8DJ95"/>
<evidence type="ECO:0000313" key="2">
    <source>
        <dbReference type="EMBL" id="BAC08885.1"/>
    </source>
</evidence>
<keyword evidence="1" id="KW-0472">Membrane</keyword>
<organism evidence="2 3">
    <name type="scientific">Thermosynechococcus vestitus (strain NIES-2133 / IAM M-273 / BP-1)</name>
    <dbReference type="NCBI Taxonomy" id="197221"/>
    <lineage>
        <taxon>Bacteria</taxon>
        <taxon>Bacillati</taxon>
        <taxon>Cyanobacteriota</taxon>
        <taxon>Cyanophyceae</taxon>
        <taxon>Acaryochloridales</taxon>
        <taxon>Thermosynechococcaceae</taxon>
        <taxon>Thermosynechococcus</taxon>
    </lineage>
</organism>
<accession>Q8DJ95</accession>
<name>Q8DJ95_THEVB</name>
<proteinExistence type="predicted"/>
<evidence type="ECO:0000313" key="3">
    <source>
        <dbReference type="Proteomes" id="UP000000440"/>
    </source>
</evidence>
<evidence type="ECO:0000256" key="1">
    <source>
        <dbReference type="SAM" id="Phobius"/>
    </source>
</evidence>
<dbReference type="eggNOG" id="ENOG5032X9J">
    <property type="taxonomic scope" value="Bacteria"/>
</dbReference>
<dbReference type="KEGG" id="tel:tlr1333"/>
<keyword evidence="3" id="KW-1185">Reference proteome</keyword>
<gene>
    <name evidence="2" type="ordered locus">tlr1333</name>
</gene>
<dbReference type="EMBL" id="BA000039">
    <property type="protein sequence ID" value="BAC08885.1"/>
    <property type="molecule type" value="Genomic_DNA"/>
</dbReference>
<reference evidence="2 3" key="1">
    <citation type="journal article" date="2002" name="DNA Res.">
        <title>Complete genome structure of the thermophilic cyanobacterium Thermosynechococcus elongatus BP-1.</title>
        <authorList>
            <person name="Nakamura Y."/>
            <person name="Kaneko T."/>
            <person name="Sato S."/>
            <person name="Ikeuchi M."/>
            <person name="Katoh H."/>
            <person name="Sasamoto S."/>
            <person name="Watanabe A."/>
            <person name="Iriguchi M."/>
            <person name="Kawashima K."/>
            <person name="Kimura T."/>
            <person name="Kishida Y."/>
            <person name="Kiyokawa C."/>
            <person name="Kohara M."/>
            <person name="Matsumoto M."/>
            <person name="Matsuno A."/>
            <person name="Nakazaki N."/>
            <person name="Shimpo S."/>
            <person name="Sugimoto M."/>
            <person name="Takeuchi C."/>
            <person name="Yamada M."/>
            <person name="Tabata S."/>
        </authorList>
    </citation>
    <scope>NUCLEOTIDE SEQUENCE [LARGE SCALE GENOMIC DNA]</scope>
    <source>
        <strain evidence="3">IAM M-273 / NIES-2133 / BP-1</strain>
    </source>
</reference>
<dbReference type="Proteomes" id="UP000000440">
    <property type="component" value="Chromosome"/>
</dbReference>
<sequence length="119" mass="12654">MRCTHHCFSFGGCRRMEFEALLLGLEPLAVLALGVGAVAVAPVVGAVDSMTGHNLAEQARNAAKSGLMWAFEAYEKAQTAIAEASESFQDLVAEARSEMMEQKAAKAAAPEEPREVTIS</sequence>
<keyword evidence="1" id="KW-0812">Transmembrane</keyword>
<keyword evidence="1" id="KW-1133">Transmembrane helix</keyword>
<protein>
    <submittedName>
        <fullName evidence="2">Tlr1333 protein</fullName>
    </submittedName>
</protein>
<feature type="transmembrane region" description="Helical" evidence="1">
    <location>
        <begin position="21"/>
        <end position="44"/>
    </location>
</feature>